<protein>
    <submittedName>
        <fullName evidence="2">Uncharacterized protein</fullName>
    </submittedName>
</protein>
<sequence>MALSTSVLQSSRSICGGQVDRRHSEKNRLRCDRKEEHVGSARWFPNTIGKPTVGVRRSEVSLRCEKNETRGGRRMGGGGVSPHDTRNGNHAAPKRGRVRHDTRKVSKNYSLASIPDVRAAFTAAGRRSSHPLDIECCKVLDLFAEDRRKPNTTMRRREKEEHVLQRT</sequence>
<dbReference type="Proteomes" id="UP000299102">
    <property type="component" value="Unassembled WGS sequence"/>
</dbReference>
<comment type="caution">
    <text evidence="2">The sequence shown here is derived from an EMBL/GenBank/DDBJ whole genome shotgun (WGS) entry which is preliminary data.</text>
</comment>
<keyword evidence="3" id="KW-1185">Reference proteome</keyword>
<dbReference type="EMBL" id="BGZK01000841">
    <property type="protein sequence ID" value="GBP62474.1"/>
    <property type="molecule type" value="Genomic_DNA"/>
</dbReference>
<name>A0A4C1XIZ2_EUMVA</name>
<feature type="compositionally biased region" description="Basic residues" evidence="1">
    <location>
        <begin position="92"/>
        <end position="104"/>
    </location>
</feature>
<accession>A0A4C1XIZ2</accession>
<evidence type="ECO:0000313" key="2">
    <source>
        <dbReference type="EMBL" id="GBP62474.1"/>
    </source>
</evidence>
<feature type="region of interest" description="Disordered" evidence="1">
    <location>
        <begin position="67"/>
        <end position="104"/>
    </location>
</feature>
<evidence type="ECO:0000256" key="1">
    <source>
        <dbReference type="SAM" id="MobiDB-lite"/>
    </source>
</evidence>
<reference evidence="2 3" key="1">
    <citation type="journal article" date="2019" name="Commun. Biol.">
        <title>The bagworm genome reveals a unique fibroin gene that provides high tensile strength.</title>
        <authorList>
            <person name="Kono N."/>
            <person name="Nakamura H."/>
            <person name="Ohtoshi R."/>
            <person name="Tomita M."/>
            <person name="Numata K."/>
            <person name="Arakawa K."/>
        </authorList>
    </citation>
    <scope>NUCLEOTIDE SEQUENCE [LARGE SCALE GENOMIC DNA]</scope>
</reference>
<dbReference type="AlphaFoldDB" id="A0A4C1XIZ2"/>
<organism evidence="2 3">
    <name type="scientific">Eumeta variegata</name>
    <name type="common">Bagworm moth</name>
    <name type="synonym">Eumeta japonica</name>
    <dbReference type="NCBI Taxonomy" id="151549"/>
    <lineage>
        <taxon>Eukaryota</taxon>
        <taxon>Metazoa</taxon>
        <taxon>Ecdysozoa</taxon>
        <taxon>Arthropoda</taxon>
        <taxon>Hexapoda</taxon>
        <taxon>Insecta</taxon>
        <taxon>Pterygota</taxon>
        <taxon>Neoptera</taxon>
        <taxon>Endopterygota</taxon>
        <taxon>Lepidoptera</taxon>
        <taxon>Glossata</taxon>
        <taxon>Ditrysia</taxon>
        <taxon>Tineoidea</taxon>
        <taxon>Psychidae</taxon>
        <taxon>Oiketicinae</taxon>
        <taxon>Eumeta</taxon>
    </lineage>
</organism>
<evidence type="ECO:0000313" key="3">
    <source>
        <dbReference type="Proteomes" id="UP000299102"/>
    </source>
</evidence>
<proteinExistence type="predicted"/>
<gene>
    <name evidence="2" type="ORF">EVAR_3176_1</name>
</gene>